<sequence>MQFIDSHTHLWLKGAITQEMRENSARVGYEIPVLEKEKVIKEMDEANLEYVVIIAYPMRKLWGAKEDFPVRMIQECKDYPDRFSVVGGVEVNQLTLEETRNWLETQYSAGVSGFKLHPPHMWVKPNDYREEESGLKQLELLYQFSQDHGLPVIIHTGTSFFLPARNKYGDPIYLDDVSVDFPKLKIVMAHLGRPNWVDTAFQLLRIRRNVMGDLSSIPPKRLLEYFPRLGEVEEKVVYGSDSGGPGVKGLKTHLEEFLRTGLQDSSKVKIAYENPKRVFRTLER</sequence>
<dbReference type="PANTHER" id="PTHR21240">
    <property type="entry name" value="2-AMINO-3-CARBOXYLMUCONATE-6-SEMIALDEHYDE DECARBOXYLASE"/>
    <property type="match status" value="1"/>
</dbReference>
<organism evidence="3 4">
    <name type="scientific">Metallosphaera yellowstonensis MK1</name>
    <dbReference type="NCBI Taxonomy" id="671065"/>
    <lineage>
        <taxon>Archaea</taxon>
        <taxon>Thermoproteota</taxon>
        <taxon>Thermoprotei</taxon>
        <taxon>Sulfolobales</taxon>
        <taxon>Sulfolobaceae</taxon>
        <taxon>Metallosphaera</taxon>
    </lineage>
</organism>
<evidence type="ECO:0000259" key="2">
    <source>
        <dbReference type="Pfam" id="PF04909"/>
    </source>
</evidence>
<dbReference type="CDD" id="cd01292">
    <property type="entry name" value="metallo-dependent_hydrolases"/>
    <property type="match status" value="1"/>
</dbReference>
<dbReference type="RefSeq" id="WP_009069820.1">
    <property type="nucleotide sequence ID" value="NZ_JH597761.1"/>
</dbReference>
<dbReference type="GO" id="GO:0016831">
    <property type="term" value="F:carboxy-lyase activity"/>
    <property type="evidence" value="ECO:0007669"/>
    <property type="project" value="InterPro"/>
</dbReference>
<protein>
    <submittedName>
        <fullName evidence="3">Putative TIM-barrel fold metal-dependent hydrolase</fullName>
    </submittedName>
</protein>
<evidence type="ECO:0000256" key="1">
    <source>
        <dbReference type="ARBA" id="ARBA00023239"/>
    </source>
</evidence>
<keyword evidence="4" id="KW-1185">Reference proteome</keyword>
<dbReference type="GO" id="GO:0016787">
    <property type="term" value="F:hydrolase activity"/>
    <property type="evidence" value="ECO:0007669"/>
    <property type="project" value="UniProtKB-KW"/>
</dbReference>
<dbReference type="eggNOG" id="arCOG01933">
    <property type="taxonomic scope" value="Archaea"/>
</dbReference>
<feature type="domain" description="Amidohydrolase-related" evidence="2">
    <location>
        <begin position="4"/>
        <end position="280"/>
    </location>
</feature>
<dbReference type="EMBL" id="JH597761">
    <property type="protein sequence ID" value="EHP69745.1"/>
    <property type="molecule type" value="Genomic_DNA"/>
</dbReference>
<dbReference type="Gene3D" id="3.20.20.140">
    <property type="entry name" value="Metal-dependent hydrolases"/>
    <property type="match status" value="1"/>
</dbReference>
<evidence type="ECO:0000313" key="3">
    <source>
        <dbReference type="EMBL" id="EHP69745.1"/>
    </source>
</evidence>
<reference evidence="3 4" key="1">
    <citation type="submission" date="2012-01" db="EMBL/GenBank/DDBJ databases">
        <title>Improved High-Quality Draft sequence of Metallosphaera yellowstonensis MK1.</title>
        <authorList>
            <consortium name="US DOE Joint Genome Institute"/>
            <person name="Lucas S."/>
            <person name="Han J."/>
            <person name="Cheng J.-F."/>
            <person name="Goodwin L."/>
            <person name="Pitluck S."/>
            <person name="Peters L."/>
            <person name="Teshima H."/>
            <person name="Detter J.C."/>
            <person name="Han C."/>
            <person name="Tapia R."/>
            <person name="Land M."/>
            <person name="Hauser L."/>
            <person name="Kyrpides N."/>
            <person name="Kozubal M."/>
            <person name="Macur R.E."/>
            <person name="Jay Z."/>
            <person name="Inskeep W."/>
            <person name="Woyke T."/>
        </authorList>
    </citation>
    <scope>NUCLEOTIDE SEQUENCE [LARGE SCALE GENOMIC DNA]</scope>
    <source>
        <strain evidence="3 4">MK1</strain>
    </source>
</reference>
<dbReference type="Proteomes" id="UP000003980">
    <property type="component" value="Unassembled WGS sequence"/>
</dbReference>
<dbReference type="STRING" id="671065.MetMK1DRAFT_00002470"/>
<dbReference type="InterPro" id="IPR032466">
    <property type="entry name" value="Metal_Hydrolase"/>
</dbReference>
<dbReference type="AlphaFoldDB" id="H2C402"/>
<dbReference type="OrthoDB" id="34429at2157"/>
<dbReference type="PANTHER" id="PTHR21240:SF19">
    <property type="entry name" value="CATALYTIC_ HYDROLASE"/>
    <property type="match status" value="1"/>
</dbReference>
<keyword evidence="1" id="KW-0456">Lyase</keyword>
<proteinExistence type="predicted"/>
<dbReference type="InterPro" id="IPR006680">
    <property type="entry name" value="Amidohydro-rel"/>
</dbReference>
<gene>
    <name evidence="3" type="ORF">MetMK1DRAFT_00002470</name>
</gene>
<keyword evidence="3" id="KW-0378">Hydrolase</keyword>
<dbReference type="HOGENOM" id="CLU_044590_4_0_2"/>
<dbReference type="Pfam" id="PF04909">
    <property type="entry name" value="Amidohydro_2"/>
    <property type="match status" value="1"/>
</dbReference>
<accession>H2C402</accession>
<name>H2C402_9CREN</name>
<evidence type="ECO:0000313" key="4">
    <source>
        <dbReference type="Proteomes" id="UP000003980"/>
    </source>
</evidence>
<dbReference type="InterPro" id="IPR032465">
    <property type="entry name" value="ACMSD"/>
</dbReference>
<dbReference type="SUPFAM" id="SSF51556">
    <property type="entry name" value="Metallo-dependent hydrolases"/>
    <property type="match status" value="1"/>
</dbReference>